<organism evidence="14 15">
    <name type="scientific">Halocaridina rubra</name>
    <name type="common">Hawaiian red shrimp</name>
    <dbReference type="NCBI Taxonomy" id="373956"/>
    <lineage>
        <taxon>Eukaryota</taxon>
        <taxon>Metazoa</taxon>
        <taxon>Ecdysozoa</taxon>
        <taxon>Arthropoda</taxon>
        <taxon>Crustacea</taxon>
        <taxon>Multicrustacea</taxon>
        <taxon>Malacostraca</taxon>
        <taxon>Eumalacostraca</taxon>
        <taxon>Eucarida</taxon>
        <taxon>Decapoda</taxon>
        <taxon>Pleocyemata</taxon>
        <taxon>Caridea</taxon>
        <taxon>Atyoidea</taxon>
        <taxon>Atyidae</taxon>
        <taxon>Halocaridina</taxon>
    </lineage>
</organism>
<dbReference type="GO" id="GO:0007018">
    <property type="term" value="P:microtubule-based movement"/>
    <property type="evidence" value="ECO:0007669"/>
    <property type="project" value="InterPro"/>
</dbReference>
<dbReference type="GO" id="GO:0005524">
    <property type="term" value="F:ATP binding"/>
    <property type="evidence" value="ECO:0007669"/>
    <property type="project" value="UniProtKB-KW"/>
</dbReference>
<reference evidence="14 15" key="1">
    <citation type="submission" date="2023-11" db="EMBL/GenBank/DDBJ databases">
        <title>Halocaridina rubra genome assembly.</title>
        <authorList>
            <person name="Smith C."/>
        </authorList>
    </citation>
    <scope>NUCLEOTIDE SEQUENCE [LARGE SCALE GENOMIC DNA]</scope>
    <source>
        <strain evidence="14">EP-1</strain>
        <tissue evidence="14">Whole</tissue>
    </source>
</reference>
<evidence type="ECO:0000256" key="1">
    <source>
        <dbReference type="ARBA" id="ARBA00004430"/>
    </source>
</evidence>
<keyword evidence="5" id="KW-0067">ATP-binding</keyword>
<dbReference type="GO" id="GO:0005930">
    <property type="term" value="C:axoneme"/>
    <property type="evidence" value="ECO:0007669"/>
    <property type="project" value="UniProtKB-SubCell"/>
</dbReference>
<feature type="non-terminal residue" evidence="14">
    <location>
        <position position="234"/>
    </location>
</feature>
<dbReference type="InterPro" id="IPR013602">
    <property type="entry name" value="Dynein_heavy_linker"/>
</dbReference>
<evidence type="ECO:0000256" key="12">
    <source>
        <dbReference type="SAM" id="Coils"/>
    </source>
</evidence>
<keyword evidence="10" id="KW-0206">Cytoskeleton</keyword>
<evidence type="ECO:0000256" key="6">
    <source>
        <dbReference type="ARBA" id="ARBA00023017"/>
    </source>
</evidence>
<feature type="domain" description="Dynein heavy chain linker" evidence="13">
    <location>
        <begin position="68"/>
        <end position="234"/>
    </location>
</feature>
<evidence type="ECO:0000256" key="10">
    <source>
        <dbReference type="ARBA" id="ARBA00023212"/>
    </source>
</evidence>
<keyword evidence="11" id="KW-0966">Cell projection</keyword>
<protein>
    <submittedName>
        <fullName evidence="14">Dynein heavy chain 3, axonemal</fullName>
    </submittedName>
</protein>
<evidence type="ECO:0000313" key="14">
    <source>
        <dbReference type="EMBL" id="KAK7080889.1"/>
    </source>
</evidence>
<evidence type="ECO:0000256" key="9">
    <source>
        <dbReference type="ARBA" id="ARBA00023175"/>
    </source>
</evidence>
<feature type="coiled-coil region" evidence="12">
    <location>
        <begin position="1"/>
        <end position="54"/>
    </location>
</feature>
<evidence type="ECO:0000256" key="7">
    <source>
        <dbReference type="ARBA" id="ARBA00023054"/>
    </source>
</evidence>
<evidence type="ECO:0000256" key="5">
    <source>
        <dbReference type="ARBA" id="ARBA00022840"/>
    </source>
</evidence>
<dbReference type="GO" id="GO:0051959">
    <property type="term" value="F:dynein light intermediate chain binding"/>
    <property type="evidence" value="ECO:0007669"/>
    <property type="project" value="InterPro"/>
</dbReference>
<proteinExistence type="predicted"/>
<sequence length="234" mass="27697">LQQYNKELEDLRGRDNFIMKEIRVDTMKKNVEMLDRLTKQFQDAKNDLSAINEEQSLLSWEKTKFPLLQTMISQKEPYDMLWHTTYDFHQKYELWYNGPFAGLDAEAINEEVETMWTTMYKLTKTFMDQVGSRRVAEYVKERIEKFRLHVPVLQCICNPGLRERHWTQLGEHLGAELNLQPETSLADMIDAGLPSVQRKLEEISHAASKEFSLEKALEKMKGEWANVLFEFKPW</sequence>
<evidence type="ECO:0000256" key="8">
    <source>
        <dbReference type="ARBA" id="ARBA00023069"/>
    </source>
</evidence>
<keyword evidence="4" id="KW-0547">Nucleotide-binding</keyword>
<dbReference type="GO" id="GO:0045505">
    <property type="term" value="F:dynein intermediate chain binding"/>
    <property type="evidence" value="ECO:0007669"/>
    <property type="project" value="InterPro"/>
</dbReference>
<gene>
    <name evidence="14" type="primary">DNAH3_4</name>
    <name evidence="14" type="ORF">SK128_002850</name>
</gene>
<keyword evidence="8" id="KW-0969">Cilium</keyword>
<dbReference type="InterPro" id="IPR026983">
    <property type="entry name" value="DHC"/>
</dbReference>
<keyword evidence="6" id="KW-0243">Dynein</keyword>
<dbReference type="GO" id="GO:0030286">
    <property type="term" value="C:dynein complex"/>
    <property type="evidence" value="ECO:0007669"/>
    <property type="project" value="UniProtKB-KW"/>
</dbReference>
<comment type="caution">
    <text evidence="14">The sequence shown here is derived from an EMBL/GenBank/DDBJ whole genome shotgun (WGS) entry which is preliminary data.</text>
</comment>
<dbReference type="Pfam" id="PF08393">
    <property type="entry name" value="DHC_N2"/>
    <property type="match status" value="1"/>
</dbReference>
<dbReference type="PANTHER" id="PTHR45703:SF1">
    <property type="entry name" value="DYNEINS HEAVY CHAIN"/>
    <property type="match status" value="1"/>
</dbReference>
<accession>A0AAN9AAT5</accession>
<comment type="subcellular location">
    <subcellularLocation>
        <location evidence="1">Cytoplasm</location>
        <location evidence="1">Cytoskeleton</location>
        <location evidence="1">Cilium axoneme</location>
    </subcellularLocation>
</comment>
<keyword evidence="15" id="KW-1185">Reference proteome</keyword>
<evidence type="ECO:0000256" key="2">
    <source>
        <dbReference type="ARBA" id="ARBA00022490"/>
    </source>
</evidence>
<keyword evidence="7 12" id="KW-0175">Coiled coil</keyword>
<keyword evidence="9" id="KW-0505">Motor protein</keyword>
<dbReference type="GO" id="GO:0005874">
    <property type="term" value="C:microtubule"/>
    <property type="evidence" value="ECO:0007669"/>
    <property type="project" value="UniProtKB-KW"/>
</dbReference>
<dbReference type="EMBL" id="JAXCGZ010005759">
    <property type="protein sequence ID" value="KAK7080889.1"/>
    <property type="molecule type" value="Genomic_DNA"/>
</dbReference>
<evidence type="ECO:0000313" key="15">
    <source>
        <dbReference type="Proteomes" id="UP001381693"/>
    </source>
</evidence>
<keyword evidence="3" id="KW-0493">Microtubule</keyword>
<dbReference type="PANTHER" id="PTHR45703">
    <property type="entry name" value="DYNEIN HEAVY CHAIN"/>
    <property type="match status" value="1"/>
</dbReference>
<dbReference type="FunFam" id="1.10.287.2620:FF:000002">
    <property type="entry name" value="Dynein heavy chain 2, axonemal"/>
    <property type="match status" value="1"/>
</dbReference>
<dbReference type="AlphaFoldDB" id="A0AAN9AAT5"/>
<feature type="non-terminal residue" evidence="14">
    <location>
        <position position="1"/>
    </location>
</feature>
<dbReference type="Gene3D" id="1.10.287.2620">
    <property type="match status" value="1"/>
</dbReference>
<evidence type="ECO:0000256" key="11">
    <source>
        <dbReference type="ARBA" id="ARBA00023273"/>
    </source>
</evidence>
<dbReference type="Proteomes" id="UP001381693">
    <property type="component" value="Unassembled WGS sequence"/>
</dbReference>
<keyword evidence="2" id="KW-0963">Cytoplasm</keyword>
<evidence type="ECO:0000256" key="3">
    <source>
        <dbReference type="ARBA" id="ARBA00022701"/>
    </source>
</evidence>
<name>A0AAN9AAT5_HALRR</name>
<evidence type="ECO:0000259" key="13">
    <source>
        <dbReference type="Pfam" id="PF08393"/>
    </source>
</evidence>
<evidence type="ECO:0000256" key="4">
    <source>
        <dbReference type="ARBA" id="ARBA00022741"/>
    </source>
</evidence>